<dbReference type="InterPro" id="IPR009057">
    <property type="entry name" value="Homeodomain-like_sf"/>
</dbReference>
<accession>A0A0S6W4M1</accession>
<dbReference type="GO" id="GO:0003700">
    <property type="term" value="F:DNA-binding transcription factor activity"/>
    <property type="evidence" value="ECO:0007669"/>
    <property type="project" value="InterPro"/>
</dbReference>
<dbReference type="SUPFAM" id="SSF46689">
    <property type="entry name" value="Homeodomain-like"/>
    <property type="match status" value="2"/>
</dbReference>
<dbReference type="Proteomes" id="UP000030700">
    <property type="component" value="Unassembled WGS sequence"/>
</dbReference>
<dbReference type="PANTHER" id="PTHR43280">
    <property type="entry name" value="ARAC-FAMILY TRANSCRIPTIONAL REGULATOR"/>
    <property type="match status" value="1"/>
</dbReference>
<dbReference type="SMART" id="SM00342">
    <property type="entry name" value="HTH_ARAC"/>
    <property type="match status" value="1"/>
</dbReference>
<dbReference type="Pfam" id="PF12833">
    <property type="entry name" value="HTH_18"/>
    <property type="match status" value="1"/>
</dbReference>
<dbReference type="STRING" id="1499966.U14_04381"/>
<gene>
    <name evidence="7" type="ORF">U14_04381</name>
</gene>
<sequence length="405" mass="46350">MHQVLVVDDEPLVRLALKNMRDWEEFGFFFAAEAAHGKQALEILQGNPAIDIVILDITMPVMNGLEVIQQLHACEHPPEILILSCHNEFEFVRQAFKSGVHDYVLKSEMEPETMLAHLQTIANRLDAVCPRSGAHGDALIEQKYLRRRFLRDLISGQSTPDLLVAPLQTGIQRDDAYFCVAAVNVQQFDHIRQRYQAAPGAAFVEQALDCMAQVLDRQALGEAISLTEDRYALLFALDALNAASGERIAECVKEIEQALRHYLDMTISFRISRIEQGVRSIPLLYLEATQPLLESRIVKRAKRYVQEHFHDPELCLSEISEFVGITKNHLSHQFAKETGEHLRDYIHRLRIEEAKRRFQKGDVKVYEVCYDVGYKNVESFSRMFKKLTGQSPNLFSQQTSEEHVF</sequence>
<dbReference type="SUPFAM" id="SSF52172">
    <property type="entry name" value="CheY-like"/>
    <property type="match status" value="1"/>
</dbReference>
<keyword evidence="4" id="KW-0597">Phosphoprotein</keyword>
<evidence type="ECO:0000256" key="1">
    <source>
        <dbReference type="ARBA" id="ARBA00023015"/>
    </source>
</evidence>
<evidence type="ECO:0000256" key="2">
    <source>
        <dbReference type="ARBA" id="ARBA00023125"/>
    </source>
</evidence>
<dbReference type="EMBL" id="DF820459">
    <property type="protein sequence ID" value="GAK53121.1"/>
    <property type="molecule type" value="Genomic_DNA"/>
</dbReference>
<dbReference type="GO" id="GO:0043565">
    <property type="term" value="F:sequence-specific DNA binding"/>
    <property type="evidence" value="ECO:0007669"/>
    <property type="project" value="InterPro"/>
</dbReference>
<dbReference type="CDD" id="cd17536">
    <property type="entry name" value="REC_YesN-like"/>
    <property type="match status" value="1"/>
</dbReference>
<dbReference type="InterPro" id="IPR018060">
    <property type="entry name" value="HTH_AraC"/>
</dbReference>
<name>A0A0S6W4M1_9BACT</name>
<dbReference type="PROSITE" id="PS50110">
    <property type="entry name" value="RESPONSE_REGULATORY"/>
    <property type="match status" value="1"/>
</dbReference>
<dbReference type="PROSITE" id="PS01124">
    <property type="entry name" value="HTH_ARAC_FAMILY_2"/>
    <property type="match status" value="1"/>
</dbReference>
<evidence type="ECO:0000313" key="8">
    <source>
        <dbReference type="Proteomes" id="UP000030700"/>
    </source>
</evidence>
<keyword evidence="8" id="KW-1185">Reference proteome</keyword>
<dbReference type="InterPro" id="IPR001789">
    <property type="entry name" value="Sig_transdc_resp-reg_receiver"/>
</dbReference>
<evidence type="ECO:0000256" key="3">
    <source>
        <dbReference type="ARBA" id="ARBA00023163"/>
    </source>
</evidence>
<feature type="domain" description="HTH araC/xylS-type" evidence="5">
    <location>
        <begin position="299"/>
        <end position="398"/>
    </location>
</feature>
<feature type="modified residue" description="4-aspartylphosphate" evidence="4">
    <location>
        <position position="56"/>
    </location>
</feature>
<evidence type="ECO:0000259" key="5">
    <source>
        <dbReference type="PROSITE" id="PS01124"/>
    </source>
</evidence>
<keyword evidence="1" id="KW-0805">Transcription regulation</keyword>
<organism evidence="7 8">
    <name type="scientific">Candidatus Moduliflexus flocculans</name>
    <dbReference type="NCBI Taxonomy" id="1499966"/>
    <lineage>
        <taxon>Bacteria</taxon>
        <taxon>Candidatus Moduliflexota</taxon>
        <taxon>Candidatus Moduliflexia</taxon>
        <taxon>Candidatus Moduliflexales</taxon>
        <taxon>Candidatus Moduliflexaceae</taxon>
    </lineage>
</organism>
<dbReference type="Gene3D" id="3.40.50.2300">
    <property type="match status" value="1"/>
</dbReference>
<dbReference type="HOGENOM" id="CLU_000445_5_0_0"/>
<dbReference type="GO" id="GO:0000160">
    <property type="term" value="P:phosphorelay signal transduction system"/>
    <property type="evidence" value="ECO:0007669"/>
    <property type="project" value="InterPro"/>
</dbReference>
<protein>
    <submittedName>
        <fullName evidence="7">Two component transcriptional regulator, AraC family</fullName>
    </submittedName>
</protein>
<dbReference type="AlphaFoldDB" id="A0A0S6W4M1"/>
<evidence type="ECO:0000256" key="4">
    <source>
        <dbReference type="PROSITE-ProRule" id="PRU00169"/>
    </source>
</evidence>
<feature type="domain" description="Response regulatory" evidence="6">
    <location>
        <begin position="3"/>
        <end position="121"/>
    </location>
</feature>
<keyword evidence="2" id="KW-0238">DNA-binding</keyword>
<dbReference type="PANTHER" id="PTHR43280:SF10">
    <property type="entry name" value="REGULATORY PROTEIN POCR"/>
    <property type="match status" value="1"/>
</dbReference>
<dbReference type="SMART" id="SM00448">
    <property type="entry name" value="REC"/>
    <property type="match status" value="1"/>
</dbReference>
<reference evidence="7 8" key="1">
    <citation type="journal article" date="2015" name="PeerJ">
        <title>First genomic representation of candidate bacterial phylum KSB3 points to enhanced environmental sensing as a trigger of wastewater bulking.</title>
        <authorList>
            <person name="Sekiguchi Y."/>
            <person name="Ohashi A."/>
            <person name="Parks D.H."/>
            <person name="Yamauchi T."/>
            <person name="Tyson G.W."/>
            <person name="Hugenholtz P."/>
        </authorList>
    </citation>
    <scope>NUCLEOTIDE SEQUENCE [LARGE SCALE GENOMIC DNA]</scope>
</reference>
<evidence type="ECO:0000259" key="6">
    <source>
        <dbReference type="PROSITE" id="PS50110"/>
    </source>
</evidence>
<keyword evidence="3" id="KW-0804">Transcription</keyword>
<dbReference type="Gene3D" id="1.10.10.60">
    <property type="entry name" value="Homeodomain-like"/>
    <property type="match status" value="2"/>
</dbReference>
<evidence type="ECO:0000313" key="7">
    <source>
        <dbReference type="EMBL" id="GAK53121.1"/>
    </source>
</evidence>
<proteinExistence type="predicted"/>
<dbReference type="Pfam" id="PF00072">
    <property type="entry name" value="Response_reg"/>
    <property type="match status" value="1"/>
</dbReference>
<dbReference type="InterPro" id="IPR011006">
    <property type="entry name" value="CheY-like_superfamily"/>
</dbReference>